<evidence type="ECO:0000256" key="1">
    <source>
        <dbReference type="ARBA" id="ARBA00022617"/>
    </source>
</evidence>
<dbReference type="AlphaFoldDB" id="A0A5Q0M0E5"/>
<proteinExistence type="predicted"/>
<sequence>MSKRISTMLAGAAAVIVIAAAGLAAVWWTGGYNVAADEAHSRPVASALTSMRERSVSARARRIAVPDLESPQMVALGAKQYREMCASCHLAPGIENTELRRGLNPRPPDLARHGVHDPAESFWIVKYGIKMSGMPAWGLTHDDQTLWAIVAFMQRMPKLSAKQFDELSSDGAFHHDAN</sequence>
<feature type="domain" description="Cytochrome c" evidence="5">
    <location>
        <begin position="72"/>
        <end position="157"/>
    </location>
</feature>
<evidence type="ECO:0000256" key="3">
    <source>
        <dbReference type="ARBA" id="ARBA00023004"/>
    </source>
</evidence>
<evidence type="ECO:0000259" key="5">
    <source>
        <dbReference type="PROSITE" id="PS51007"/>
    </source>
</evidence>
<evidence type="ECO:0000256" key="4">
    <source>
        <dbReference type="PROSITE-ProRule" id="PRU00433"/>
    </source>
</evidence>
<protein>
    <submittedName>
        <fullName evidence="6">Cytochrome c</fullName>
    </submittedName>
</protein>
<dbReference type="GO" id="GO:0009055">
    <property type="term" value="F:electron transfer activity"/>
    <property type="evidence" value="ECO:0007669"/>
    <property type="project" value="InterPro"/>
</dbReference>
<evidence type="ECO:0000313" key="6">
    <source>
        <dbReference type="EMBL" id="QFZ81952.1"/>
    </source>
</evidence>
<evidence type="ECO:0000256" key="2">
    <source>
        <dbReference type="ARBA" id="ARBA00022723"/>
    </source>
</evidence>
<reference evidence="6 7" key="1">
    <citation type="submission" date="2019-10" db="EMBL/GenBank/DDBJ databases">
        <title>Complete genome sequence of Variovorax paradoxus 5C-2.</title>
        <authorList>
            <person name="Gogoleva N.E."/>
            <person name="Balkin A.S."/>
        </authorList>
    </citation>
    <scope>NUCLEOTIDE SEQUENCE [LARGE SCALE GENOMIC DNA]</scope>
    <source>
        <strain evidence="6 7">5C-2</strain>
    </source>
</reference>
<name>A0A5Q0M0E5_VARPD</name>
<dbReference type="SUPFAM" id="SSF46626">
    <property type="entry name" value="Cytochrome c"/>
    <property type="match status" value="1"/>
</dbReference>
<organism evidence="6 7">
    <name type="scientific">Variovorax paradoxus</name>
    <dbReference type="NCBI Taxonomy" id="34073"/>
    <lineage>
        <taxon>Bacteria</taxon>
        <taxon>Pseudomonadati</taxon>
        <taxon>Pseudomonadota</taxon>
        <taxon>Betaproteobacteria</taxon>
        <taxon>Burkholderiales</taxon>
        <taxon>Comamonadaceae</taxon>
        <taxon>Variovorax</taxon>
    </lineage>
</organism>
<gene>
    <name evidence="6" type="ORF">GFK26_03860</name>
</gene>
<keyword evidence="1 4" id="KW-0349">Heme</keyword>
<dbReference type="EMBL" id="CP045644">
    <property type="protein sequence ID" value="QFZ81952.1"/>
    <property type="molecule type" value="Genomic_DNA"/>
</dbReference>
<keyword evidence="2 4" id="KW-0479">Metal-binding</keyword>
<dbReference type="InterPro" id="IPR036909">
    <property type="entry name" value="Cyt_c-like_dom_sf"/>
</dbReference>
<keyword evidence="3 4" id="KW-0408">Iron</keyword>
<accession>A0A5Q0M0E5</accession>
<dbReference type="PROSITE" id="PS51007">
    <property type="entry name" value="CYTC"/>
    <property type="match status" value="1"/>
</dbReference>
<dbReference type="InterPro" id="IPR009056">
    <property type="entry name" value="Cyt_c-like_dom"/>
</dbReference>
<dbReference type="Proteomes" id="UP000326780">
    <property type="component" value="Chromosome"/>
</dbReference>
<dbReference type="Pfam" id="PF13442">
    <property type="entry name" value="Cytochrome_CBB3"/>
    <property type="match status" value="1"/>
</dbReference>
<dbReference type="RefSeq" id="WP_093299006.1">
    <property type="nucleotide sequence ID" value="NZ_CP045644.1"/>
</dbReference>
<dbReference type="GO" id="GO:0020037">
    <property type="term" value="F:heme binding"/>
    <property type="evidence" value="ECO:0007669"/>
    <property type="project" value="InterPro"/>
</dbReference>
<dbReference type="Gene3D" id="1.10.760.10">
    <property type="entry name" value="Cytochrome c-like domain"/>
    <property type="match status" value="1"/>
</dbReference>
<dbReference type="GO" id="GO:0046872">
    <property type="term" value="F:metal ion binding"/>
    <property type="evidence" value="ECO:0007669"/>
    <property type="project" value="UniProtKB-KW"/>
</dbReference>
<evidence type="ECO:0000313" key="7">
    <source>
        <dbReference type="Proteomes" id="UP000326780"/>
    </source>
</evidence>